<reference evidence="1 2" key="1">
    <citation type="journal article" date="2023" name="Science">
        <title>Complex scaffold remodeling in plant triterpene biosynthesis.</title>
        <authorList>
            <person name="De La Pena R."/>
            <person name="Hodgson H."/>
            <person name="Liu J.C."/>
            <person name="Stephenson M.J."/>
            <person name="Martin A.C."/>
            <person name="Owen C."/>
            <person name="Harkess A."/>
            <person name="Leebens-Mack J."/>
            <person name="Jimenez L.E."/>
            <person name="Osbourn A."/>
            <person name="Sattely E.S."/>
        </authorList>
    </citation>
    <scope>NUCLEOTIDE SEQUENCE [LARGE SCALE GENOMIC DNA]</scope>
    <source>
        <strain evidence="2">cv. JPN11</strain>
        <tissue evidence="1">Leaf</tissue>
    </source>
</reference>
<dbReference type="Proteomes" id="UP001164539">
    <property type="component" value="Chromosome 3"/>
</dbReference>
<accession>A0ACC1YEN4</accession>
<dbReference type="EMBL" id="CM051396">
    <property type="protein sequence ID" value="KAJ4721872.1"/>
    <property type="molecule type" value="Genomic_DNA"/>
</dbReference>
<evidence type="ECO:0000313" key="2">
    <source>
        <dbReference type="Proteomes" id="UP001164539"/>
    </source>
</evidence>
<comment type="caution">
    <text evidence="1">The sequence shown here is derived from an EMBL/GenBank/DDBJ whole genome shotgun (WGS) entry which is preliminary data.</text>
</comment>
<sequence>MASNDNLNGDMNTEQVPESTGSLSKEQTDEKATEKKPGLNVSLFKLFSFADTLDSVLMFVGTIAGIGSGFCMPLMALLFGDLVDSIGKNGSTTVVVHGVFKVSLKFVYLAMGAGVASFFQVSCWMVTGERQAARIRSFYLETILRQDIGFFDKEISTGEVVGRMSGDIVIIQDAIGEKVGKFIQYAASFIGGFLVALFSGWLLTFVMLSSIPPLVISGAVMIKLIGKLASQKQAAHSLAGTIVEQTIGSIRTVASFTGEQQAILKYNKSLVKAYKSGIQEGLANGLVLGISVFIIFSAYGFAVWFGAKMILEKGYTGGEVMSVIFGVLIGSMSLGQVSPCLGAFAAGQAVAFKMFEAIDRKPKIDAFDVNGLKLDDIQGDIELRDVNFSYPARPDDQILNGFSLLVPSGTTAALVGQSGSGKSTVISLLERFYDPQAGEVLIDGVNLKEFQLKWIRKKIGLVSQEPVLFSSSIRDNIAYGKTNATDEEIEAAAELANASSFIKNLPQLSGGQKQRVAIARAIIKDPRILLLDEATSALDAESERIVQEALDRVMINRTTIVVSHCLSTVRNADTIVVIQQGKIVEKASETAKISPDVPLTRLAYLNSSEIPALLLGAIGAVGSGIIIPIFGVLLAAMVKILNEPKDELKRDSKFWALMFVGLGAASLLTSPLSMYFFSVAGYKLINRIRSMCFERVVYMEIGWFDEAEHSSGAIGARLSSDAASIRGLVGDTLSLLVQNTATAVAGLLIAFQANWKLALLILALFPLVGISGYIQLKSMKGFSENAKKMYEEASQVASDAIGSIRTIASFCAEEKVMKLYQKKCEGPVNAGITQGMISGIGFGLSFFFFFLVYAVTFYVGAKLVDQRKATFTEVFRVFFSLSMTAIGISQTSSLLSDASKAKISAASVFGIIDQISKIDSSDNTGMTLESMMGEVQLQHVSFKYPTRPHIEVLSDLCLTIPSGKTVALVGESGSGKSTVISLLLRFYDPYSGLISLDGIDIQKLQLKWLRQQMGLVSQEPVLFNDTIRANIAYGKEGATETEILAAAELANAHSFISSLQQGYDTSVGKRGVQLSGGQKQRVAIARAILKSPKILLLDEATSALDLESERVVQDALEGVMVNRTTLVVAHRLSTIKNADLIAVIKKGIIVEKGNHETLVNVKKGIYASWVEPHTITLN</sequence>
<organism evidence="1 2">
    <name type="scientific">Melia azedarach</name>
    <name type="common">Chinaberry tree</name>
    <dbReference type="NCBI Taxonomy" id="155640"/>
    <lineage>
        <taxon>Eukaryota</taxon>
        <taxon>Viridiplantae</taxon>
        <taxon>Streptophyta</taxon>
        <taxon>Embryophyta</taxon>
        <taxon>Tracheophyta</taxon>
        <taxon>Spermatophyta</taxon>
        <taxon>Magnoliopsida</taxon>
        <taxon>eudicotyledons</taxon>
        <taxon>Gunneridae</taxon>
        <taxon>Pentapetalae</taxon>
        <taxon>rosids</taxon>
        <taxon>malvids</taxon>
        <taxon>Sapindales</taxon>
        <taxon>Meliaceae</taxon>
        <taxon>Melia</taxon>
    </lineage>
</organism>
<proteinExistence type="predicted"/>
<name>A0ACC1YEN4_MELAZ</name>
<keyword evidence="2" id="KW-1185">Reference proteome</keyword>
<gene>
    <name evidence="1" type="ORF">OWV82_005471</name>
</gene>
<evidence type="ECO:0000313" key="1">
    <source>
        <dbReference type="EMBL" id="KAJ4721872.1"/>
    </source>
</evidence>
<protein>
    <submittedName>
        <fullName evidence="1">ABC transporter</fullName>
    </submittedName>
</protein>